<dbReference type="RefSeq" id="WP_183394650.1">
    <property type="nucleotide sequence ID" value="NZ_JACIDR010000002.1"/>
</dbReference>
<gene>
    <name evidence="1" type="ORF">GGR24_001423</name>
</gene>
<dbReference type="Proteomes" id="UP000528964">
    <property type="component" value="Unassembled WGS sequence"/>
</dbReference>
<accession>A0A7W6GED4</accession>
<evidence type="ECO:0008006" key="3">
    <source>
        <dbReference type="Google" id="ProtNLM"/>
    </source>
</evidence>
<proteinExistence type="predicted"/>
<keyword evidence="2" id="KW-1185">Reference proteome</keyword>
<reference evidence="1 2" key="1">
    <citation type="submission" date="2020-08" db="EMBL/GenBank/DDBJ databases">
        <title>Genomic Encyclopedia of Type Strains, Phase IV (KMG-IV): sequencing the most valuable type-strain genomes for metagenomic binning, comparative biology and taxonomic classification.</title>
        <authorList>
            <person name="Goeker M."/>
        </authorList>
    </citation>
    <scope>NUCLEOTIDE SEQUENCE [LARGE SCALE GENOMIC DNA]</scope>
    <source>
        <strain evidence="1 2">DSM 25481</strain>
    </source>
</reference>
<dbReference type="EMBL" id="JACIDR010000002">
    <property type="protein sequence ID" value="MBB3972766.1"/>
    <property type="molecule type" value="Genomic_DNA"/>
</dbReference>
<name>A0A7W6GED4_9HYPH</name>
<evidence type="ECO:0000313" key="2">
    <source>
        <dbReference type="Proteomes" id="UP000528964"/>
    </source>
</evidence>
<comment type="caution">
    <text evidence="1">The sequence shown here is derived from an EMBL/GenBank/DDBJ whole genome shotgun (WGS) entry which is preliminary data.</text>
</comment>
<evidence type="ECO:0000313" key="1">
    <source>
        <dbReference type="EMBL" id="MBB3972766.1"/>
    </source>
</evidence>
<protein>
    <recommendedName>
        <fullName evidence="3">DUF2190 family protein</fullName>
    </recommendedName>
</protein>
<sequence>MADLSITAANVIPGADAALETAMAGEAITAGRSVYLSSATKKFLLADTNSGTAEARRARGIAVNSAAAGQPLTIQRGGEIALGAVLTAGVAYYGSDTPGGICPVADIGAGEYVCLLGVAKSSSVLSIGIQFPNVAL</sequence>
<organism evidence="1 2">
    <name type="scientific">Hansschlegelia beijingensis</name>
    <dbReference type="NCBI Taxonomy" id="1133344"/>
    <lineage>
        <taxon>Bacteria</taxon>
        <taxon>Pseudomonadati</taxon>
        <taxon>Pseudomonadota</taxon>
        <taxon>Alphaproteobacteria</taxon>
        <taxon>Hyphomicrobiales</taxon>
        <taxon>Methylopilaceae</taxon>
        <taxon>Hansschlegelia</taxon>
    </lineage>
</organism>
<dbReference type="AlphaFoldDB" id="A0A7W6GED4"/>